<dbReference type="AlphaFoldDB" id="A0A3B6CD98"/>
<comment type="similarity">
    <text evidence="2">Belongs to the Tdpoz family.</text>
</comment>
<dbReference type="OMA" id="KETWGFS"/>
<organism evidence="5">
    <name type="scientific">Triticum aestivum</name>
    <name type="common">Wheat</name>
    <dbReference type="NCBI Taxonomy" id="4565"/>
    <lineage>
        <taxon>Eukaryota</taxon>
        <taxon>Viridiplantae</taxon>
        <taxon>Streptophyta</taxon>
        <taxon>Embryophyta</taxon>
        <taxon>Tracheophyta</taxon>
        <taxon>Spermatophyta</taxon>
        <taxon>Magnoliopsida</taxon>
        <taxon>Liliopsida</taxon>
        <taxon>Poales</taxon>
        <taxon>Poaceae</taxon>
        <taxon>BOP clade</taxon>
        <taxon>Pooideae</taxon>
        <taxon>Triticodae</taxon>
        <taxon>Triticeae</taxon>
        <taxon>Triticinae</taxon>
        <taxon>Triticum</taxon>
    </lineage>
</organism>
<dbReference type="InterPro" id="IPR011333">
    <property type="entry name" value="SKP1/BTB/POZ_sf"/>
</dbReference>
<evidence type="ECO:0000313" key="5">
    <source>
        <dbReference type="EnsemblPlants" id="TraesCS2B02G496500.1.cds1"/>
    </source>
</evidence>
<evidence type="ECO:0000313" key="6">
    <source>
        <dbReference type="Proteomes" id="UP000019116"/>
    </source>
</evidence>
<dbReference type="Pfam" id="PF24570">
    <property type="entry name" value="BACK_BPM_SPOP"/>
    <property type="match status" value="1"/>
</dbReference>
<dbReference type="GeneID" id="123046809"/>
<dbReference type="PANTHER" id="PTHR26379">
    <property type="entry name" value="BTB/POZ AND MATH DOMAIN-CONTAINING PROTEIN 1"/>
    <property type="match status" value="1"/>
</dbReference>
<accession>A0A3B6CD98</accession>
<dbReference type="GO" id="GO:0016567">
    <property type="term" value="P:protein ubiquitination"/>
    <property type="evidence" value="ECO:0007669"/>
    <property type="project" value="InterPro"/>
</dbReference>
<dbReference type="Pfam" id="PF22486">
    <property type="entry name" value="MATH_2"/>
    <property type="match status" value="1"/>
</dbReference>
<dbReference type="SUPFAM" id="SSF49599">
    <property type="entry name" value="TRAF domain-like"/>
    <property type="match status" value="1"/>
</dbReference>
<dbReference type="Gene3D" id="1.25.40.420">
    <property type="match status" value="1"/>
</dbReference>
<keyword evidence="6" id="KW-1185">Reference proteome</keyword>
<dbReference type="OrthoDB" id="45365at2759"/>
<dbReference type="CDD" id="cd00121">
    <property type="entry name" value="MATH"/>
    <property type="match status" value="1"/>
</dbReference>
<evidence type="ECO:0008006" key="7">
    <source>
        <dbReference type="Google" id="ProtNLM"/>
    </source>
</evidence>
<dbReference type="Gramene" id="TraesCS2B03G1250100.1">
    <property type="protein sequence ID" value="TraesCS2B03G1250100.1.CDS1"/>
    <property type="gene ID" value="TraesCS2B03G1250100"/>
</dbReference>
<dbReference type="InterPro" id="IPR000210">
    <property type="entry name" value="BTB/POZ_dom"/>
</dbReference>
<reference evidence="5" key="2">
    <citation type="submission" date="2018-10" db="UniProtKB">
        <authorList>
            <consortium name="EnsemblPlants"/>
        </authorList>
    </citation>
    <scope>IDENTIFICATION</scope>
</reference>
<dbReference type="InterPro" id="IPR056423">
    <property type="entry name" value="BACK_BPM_SPOP"/>
</dbReference>
<evidence type="ECO:0000256" key="1">
    <source>
        <dbReference type="ARBA" id="ARBA00004906"/>
    </source>
</evidence>
<dbReference type="RefSeq" id="XP_044326176.1">
    <property type="nucleotide sequence ID" value="XM_044470241.1"/>
</dbReference>
<dbReference type="SUPFAM" id="SSF54695">
    <property type="entry name" value="POZ domain"/>
    <property type="match status" value="1"/>
</dbReference>
<dbReference type="InterPro" id="IPR002083">
    <property type="entry name" value="MATH/TRAF_dom"/>
</dbReference>
<dbReference type="InterPro" id="IPR008974">
    <property type="entry name" value="TRAF-like"/>
</dbReference>
<dbReference type="Gramene" id="TraesCS2B02G496500.1">
    <property type="protein sequence ID" value="TraesCS2B02G496500.1.cds1"/>
    <property type="gene ID" value="TraesCS2B02G496500"/>
</dbReference>
<dbReference type="Gene3D" id="2.60.210.10">
    <property type="entry name" value="Apoptosis, Tumor Necrosis Factor Receptor Associated Protein 2, Chain A"/>
    <property type="match status" value="1"/>
</dbReference>
<evidence type="ECO:0000256" key="2">
    <source>
        <dbReference type="ARBA" id="ARBA00010846"/>
    </source>
</evidence>
<dbReference type="InterPro" id="IPR045005">
    <property type="entry name" value="BPM1-6"/>
</dbReference>
<name>A0A3B6CD98_WHEAT</name>
<feature type="domain" description="BTB" evidence="3">
    <location>
        <begin position="179"/>
        <end position="242"/>
    </location>
</feature>
<dbReference type="PROSITE" id="PS50144">
    <property type="entry name" value="MATH"/>
    <property type="match status" value="1"/>
</dbReference>
<dbReference type="Gramene" id="TraesNOR2B03G01046970.1">
    <property type="protein sequence ID" value="TraesNOR2B03G01046970.1.CDS1"/>
    <property type="gene ID" value="TraesNOR2B03G01046970"/>
</dbReference>
<comment type="pathway">
    <text evidence="1">Protein modification; protein ubiquitination.</text>
</comment>
<evidence type="ECO:0000259" key="4">
    <source>
        <dbReference type="PROSITE" id="PS50144"/>
    </source>
</evidence>
<dbReference type="SMR" id="A0A3B6CD98"/>
<dbReference type="STRING" id="4565.A0A3B6CD98"/>
<dbReference type="SMART" id="SM00225">
    <property type="entry name" value="BTB"/>
    <property type="match status" value="1"/>
</dbReference>
<dbReference type="PROSITE" id="PS50097">
    <property type="entry name" value="BTB"/>
    <property type="match status" value="1"/>
</dbReference>
<sequence>MAHNAAAAVDHGEGIRTSSRCVVDGATHDFVVINYPLLDGMCIRNRVTSSAFRVGGYDWSIMFYPDGAEVAGYASVYLCCLSQAKDGVGTSFTLTMLDDQGNVHATRQIPGFIFGEKETWGFSDFVEKSKLRSSCILTIRCVLAVVKEPPSECKGNLIVDPPPELPGRLHRALKNGRGTDIRVLVGGREFRAHKFMLAAQSPVFEAQLFGPMAQKDMRRIMVVDMEPAIFEMLLHYVYTDSLPPCGKDNYDTARMQHLLVAADRYGLERLKVMCEKRLWENINASTVMSTLALATHHYCDQLKEACLKFMSSSQEVMDAVVVTDGFQHLMATCPMLVLKHTGEKVTIKRK</sequence>
<proteinExistence type="inferred from homology"/>
<dbReference type="Proteomes" id="UP000019116">
    <property type="component" value="Chromosome 2B"/>
</dbReference>
<feature type="domain" description="MATH" evidence="4">
    <location>
        <begin position="25"/>
        <end position="149"/>
    </location>
</feature>
<dbReference type="Gene3D" id="3.30.710.10">
    <property type="entry name" value="Potassium Channel Kv1.1, Chain A"/>
    <property type="match status" value="1"/>
</dbReference>
<dbReference type="PANTHER" id="PTHR26379:SF385">
    <property type="entry name" value="BTB DOMAIN-CONTAINING PROTEIN"/>
    <property type="match status" value="1"/>
</dbReference>
<evidence type="ECO:0000259" key="3">
    <source>
        <dbReference type="PROSITE" id="PS50097"/>
    </source>
</evidence>
<dbReference type="SMART" id="SM00061">
    <property type="entry name" value="MATH"/>
    <property type="match status" value="1"/>
</dbReference>
<dbReference type="EnsemblPlants" id="TraesCS2B02G496500.1">
    <property type="protein sequence ID" value="TraesCS2B02G496500.1.cds1"/>
    <property type="gene ID" value="TraesCS2B02G496500"/>
</dbReference>
<reference evidence="5" key="1">
    <citation type="submission" date="2018-08" db="EMBL/GenBank/DDBJ databases">
        <authorList>
            <person name="Rossello M."/>
        </authorList>
    </citation>
    <scope>NUCLEOTIDE SEQUENCE [LARGE SCALE GENOMIC DNA]</scope>
    <source>
        <strain evidence="5">cv. Chinese Spring</strain>
    </source>
</reference>
<gene>
    <name evidence="5" type="primary">LOC123046809</name>
</gene>
<dbReference type="Pfam" id="PF00651">
    <property type="entry name" value="BTB"/>
    <property type="match status" value="1"/>
</dbReference>
<protein>
    <recommendedName>
        <fullName evidence="7">BTB domain-containing protein</fullName>
    </recommendedName>
</protein>
<dbReference type="Gramene" id="TraesJAG2B03G01031700.1">
    <property type="protein sequence ID" value="TraesJAG2B03G01031700.1.CDS1"/>
    <property type="gene ID" value="TraesJAG2B03G01031700"/>
</dbReference>